<evidence type="ECO:0000256" key="1">
    <source>
        <dbReference type="SAM" id="SignalP"/>
    </source>
</evidence>
<dbReference type="Proteomes" id="UP000215902">
    <property type="component" value="Unassembled WGS sequence"/>
</dbReference>
<evidence type="ECO:0000313" key="2">
    <source>
        <dbReference type="EMBL" id="PAA60526.1"/>
    </source>
</evidence>
<feature type="chain" id="PRO_5011916029" description="UPAR/Ly6 domain-containing protein" evidence="1">
    <location>
        <begin position="21"/>
        <end position="113"/>
    </location>
</feature>
<keyword evidence="1" id="KW-0732">Signal</keyword>
<protein>
    <recommendedName>
        <fullName evidence="5">UPAR/Ly6 domain-containing protein</fullName>
    </recommendedName>
</protein>
<proteinExistence type="predicted"/>
<evidence type="ECO:0000313" key="3">
    <source>
        <dbReference type="EMBL" id="PAA81485.1"/>
    </source>
</evidence>
<comment type="caution">
    <text evidence="2">The sequence shown here is derived from an EMBL/GenBank/DDBJ whole genome shotgun (WGS) entry which is preliminary data.</text>
</comment>
<feature type="signal peptide" evidence="1">
    <location>
        <begin position="1"/>
        <end position="20"/>
    </location>
</feature>
<accession>A0A267EGD2</accession>
<sequence>MSKALLILIALAASLLTADALNCYACSRCSASFKKSQQAVLSDCTHCARTIYKDSSTVSRYCASFCVSGTDSFGNSVDCCNNKSYCNSTSQLGGFRLTTLLSGFVLAVFCSRL</sequence>
<dbReference type="EMBL" id="NIVC01000527">
    <property type="protein sequence ID" value="PAA81485.1"/>
    <property type="molecule type" value="Genomic_DNA"/>
</dbReference>
<name>A0A267EGD2_9PLAT</name>
<gene>
    <name evidence="3" type="ORF">BOX15_Mlig024928g1</name>
    <name evidence="2" type="ORF">BOX15_Mlig025168g1</name>
</gene>
<dbReference type="EMBL" id="NIVC01002143">
    <property type="protein sequence ID" value="PAA60526.1"/>
    <property type="molecule type" value="Genomic_DNA"/>
</dbReference>
<keyword evidence="4" id="KW-1185">Reference proteome</keyword>
<dbReference type="AlphaFoldDB" id="A0A267EGD2"/>
<reference evidence="2 4" key="1">
    <citation type="submission" date="2017-06" db="EMBL/GenBank/DDBJ databases">
        <title>A platform for efficient transgenesis in Macrostomum lignano, a flatworm model organism for stem cell research.</title>
        <authorList>
            <person name="Berezikov E."/>
        </authorList>
    </citation>
    <scope>NUCLEOTIDE SEQUENCE [LARGE SCALE GENOMIC DNA]</scope>
    <source>
        <strain evidence="2">DV1</strain>
        <tissue evidence="2">Whole organism</tissue>
    </source>
</reference>
<evidence type="ECO:0000313" key="4">
    <source>
        <dbReference type="Proteomes" id="UP000215902"/>
    </source>
</evidence>
<evidence type="ECO:0008006" key="5">
    <source>
        <dbReference type="Google" id="ProtNLM"/>
    </source>
</evidence>
<organism evidence="2 4">
    <name type="scientific">Macrostomum lignano</name>
    <dbReference type="NCBI Taxonomy" id="282301"/>
    <lineage>
        <taxon>Eukaryota</taxon>
        <taxon>Metazoa</taxon>
        <taxon>Spiralia</taxon>
        <taxon>Lophotrochozoa</taxon>
        <taxon>Platyhelminthes</taxon>
        <taxon>Rhabditophora</taxon>
        <taxon>Macrostomorpha</taxon>
        <taxon>Macrostomida</taxon>
        <taxon>Macrostomidae</taxon>
        <taxon>Macrostomum</taxon>
    </lineage>
</organism>